<name>A0AAX2GXR6_9FLAO</name>
<dbReference type="Gene3D" id="3.55.40.20">
    <property type="entry name" value="Iron/manganese superoxide dismutase, C-terminal domain"/>
    <property type="match status" value="1"/>
</dbReference>
<dbReference type="PRINTS" id="PR01703">
    <property type="entry name" value="MNSODISMTASE"/>
</dbReference>
<dbReference type="SUPFAM" id="SSF54719">
    <property type="entry name" value="Fe,Mn superoxide dismutase (SOD), C-terminal domain"/>
    <property type="match status" value="1"/>
</dbReference>
<evidence type="ECO:0000313" key="9">
    <source>
        <dbReference type="Proteomes" id="UP000215539"/>
    </source>
</evidence>
<accession>A0AAX2GXR6</accession>
<dbReference type="InterPro" id="IPR036324">
    <property type="entry name" value="Mn/Fe_SOD_N_sf"/>
</dbReference>
<reference evidence="8 9" key="1">
    <citation type="submission" date="2017-06" db="EMBL/GenBank/DDBJ databases">
        <authorList>
            <consortium name="Pathogen Informatics"/>
        </authorList>
    </citation>
    <scope>NUCLEOTIDE SEQUENCE [LARGE SCALE GENOMIC DNA]</scope>
    <source>
        <strain evidence="8 9">NCTC12947</strain>
    </source>
</reference>
<dbReference type="InterPro" id="IPR036314">
    <property type="entry name" value="SOD_C_sf"/>
</dbReference>
<evidence type="ECO:0000256" key="2">
    <source>
        <dbReference type="ARBA" id="ARBA00012682"/>
    </source>
</evidence>
<evidence type="ECO:0000313" key="8">
    <source>
        <dbReference type="EMBL" id="SNV09316.1"/>
    </source>
</evidence>
<dbReference type="AlphaFoldDB" id="A0AAX2GXR6"/>
<dbReference type="GO" id="GO:0046872">
    <property type="term" value="F:metal ion binding"/>
    <property type="evidence" value="ECO:0007669"/>
    <property type="project" value="UniProtKB-KW"/>
</dbReference>
<evidence type="ECO:0000256" key="3">
    <source>
        <dbReference type="ARBA" id="ARBA00022723"/>
    </source>
</evidence>
<dbReference type="Gene3D" id="1.10.287.990">
    <property type="entry name" value="Fe,Mn superoxide dismutase (SOD) domain"/>
    <property type="match status" value="1"/>
</dbReference>
<feature type="domain" description="Manganese/iron superoxide dismutase N-terminal" evidence="6">
    <location>
        <begin position="1"/>
        <end position="61"/>
    </location>
</feature>
<organism evidence="8 9">
    <name type="scientific">Capnocytophaga haemolytica</name>
    <dbReference type="NCBI Taxonomy" id="45243"/>
    <lineage>
        <taxon>Bacteria</taxon>
        <taxon>Pseudomonadati</taxon>
        <taxon>Bacteroidota</taxon>
        <taxon>Flavobacteriia</taxon>
        <taxon>Flavobacteriales</taxon>
        <taxon>Flavobacteriaceae</taxon>
        <taxon>Capnocytophaga</taxon>
    </lineage>
</organism>
<dbReference type="GO" id="GO:0004784">
    <property type="term" value="F:superoxide dismutase activity"/>
    <property type="evidence" value="ECO:0007669"/>
    <property type="project" value="UniProtKB-EC"/>
</dbReference>
<protein>
    <recommendedName>
        <fullName evidence="2 5">Superoxide dismutase</fullName>
        <ecNumber evidence="2 5">1.15.1.1</ecNumber>
    </recommendedName>
</protein>
<comment type="similarity">
    <text evidence="1 5">Belongs to the iron/manganese superoxide dismutase family.</text>
</comment>
<dbReference type="Pfam" id="PF02777">
    <property type="entry name" value="Sod_Fe_C"/>
    <property type="match status" value="1"/>
</dbReference>
<sequence>MYIHFSKHYVGYINNLNKAVAGRPEAQKPIEELIRTLDINNAALHNNAGGYYNHTMYFDIISPKGGGQPTGKLAAAINRDFGSFEAFKKVFAEAGAKRFGSGWVWLVVKNGKLAVVSTANQDCPLMAGLEVSGTPILAMDV</sequence>
<comment type="function">
    <text evidence="5">Destroys radicals which are normally produced within the cells and which are toxic to biological systems.</text>
</comment>
<dbReference type="EMBL" id="LT906449">
    <property type="protein sequence ID" value="SNV09316.1"/>
    <property type="molecule type" value="Genomic_DNA"/>
</dbReference>
<evidence type="ECO:0000259" key="7">
    <source>
        <dbReference type="Pfam" id="PF02777"/>
    </source>
</evidence>
<dbReference type="PANTHER" id="PTHR43595">
    <property type="entry name" value="37S RIBOSOMAL PROTEIN S26, MITOCHONDRIAL"/>
    <property type="match status" value="1"/>
</dbReference>
<dbReference type="InterPro" id="IPR001189">
    <property type="entry name" value="Mn/Fe_SOD"/>
</dbReference>
<dbReference type="InterPro" id="IPR019832">
    <property type="entry name" value="Mn/Fe_SOD_C"/>
</dbReference>
<dbReference type="PANTHER" id="PTHR43595:SF2">
    <property type="entry name" value="SMALL RIBOSOMAL SUBUNIT PROTEIN MS42"/>
    <property type="match status" value="1"/>
</dbReference>
<comment type="catalytic activity">
    <reaction evidence="5">
        <text>2 superoxide + 2 H(+) = H2O2 + O2</text>
        <dbReference type="Rhea" id="RHEA:20696"/>
        <dbReference type="ChEBI" id="CHEBI:15378"/>
        <dbReference type="ChEBI" id="CHEBI:15379"/>
        <dbReference type="ChEBI" id="CHEBI:16240"/>
        <dbReference type="ChEBI" id="CHEBI:18421"/>
        <dbReference type="EC" id="1.15.1.1"/>
    </reaction>
</comment>
<keyword evidence="3 5" id="KW-0479">Metal-binding</keyword>
<gene>
    <name evidence="8" type="primary">sodA_1</name>
    <name evidence="8" type="ORF">SAMEA44541418_01160</name>
</gene>
<dbReference type="Proteomes" id="UP000215539">
    <property type="component" value="Chromosome 1"/>
</dbReference>
<dbReference type="EC" id="1.15.1.1" evidence="2 5"/>
<dbReference type="Pfam" id="PF00081">
    <property type="entry name" value="Sod_Fe_N"/>
    <property type="match status" value="1"/>
</dbReference>
<evidence type="ECO:0000259" key="6">
    <source>
        <dbReference type="Pfam" id="PF00081"/>
    </source>
</evidence>
<evidence type="ECO:0000256" key="1">
    <source>
        <dbReference type="ARBA" id="ARBA00008714"/>
    </source>
</evidence>
<proteinExistence type="inferred from homology"/>
<feature type="domain" description="Manganese/iron superoxide dismutase C-terminal" evidence="7">
    <location>
        <begin position="69"/>
        <end position="141"/>
    </location>
</feature>
<evidence type="ECO:0000256" key="5">
    <source>
        <dbReference type="RuleBase" id="RU000414"/>
    </source>
</evidence>
<keyword evidence="4 5" id="KW-0560">Oxidoreductase</keyword>
<dbReference type="SUPFAM" id="SSF46609">
    <property type="entry name" value="Fe,Mn superoxide dismutase (SOD), N-terminal domain"/>
    <property type="match status" value="1"/>
</dbReference>
<evidence type="ECO:0000256" key="4">
    <source>
        <dbReference type="ARBA" id="ARBA00023002"/>
    </source>
</evidence>
<dbReference type="GO" id="GO:0005737">
    <property type="term" value="C:cytoplasm"/>
    <property type="evidence" value="ECO:0007669"/>
    <property type="project" value="TreeGrafter"/>
</dbReference>
<dbReference type="InterPro" id="IPR019831">
    <property type="entry name" value="Mn/Fe_SOD_N"/>
</dbReference>